<gene>
    <name evidence="3" type="ORF">GPU96_09g16860</name>
</gene>
<dbReference type="AlphaFoldDB" id="A0A9Q9C4B2"/>
<dbReference type="Pfam" id="PF09591">
    <property type="entry name" value="DUF2463"/>
    <property type="match status" value="1"/>
</dbReference>
<evidence type="ECO:0000313" key="3">
    <source>
        <dbReference type="EMBL" id="UTX43906.1"/>
    </source>
</evidence>
<evidence type="ECO:0000256" key="2">
    <source>
        <dbReference type="SAM" id="Phobius"/>
    </source>
</evidence>
<comment type="similarity">
    <text evidence="1">Belongs to the UPF0328 family.</text>
</comment>
<name>A0A9Q9C4B2_ENCHE</name>
<keyword evidence="2" id="KW-0812">Transmembrane</keyword>
<reference evidence="3" key="1">
    <citation type="submission" date="2021-05" db="EMBL/GenBank/DDBJ databases">
        <title>Encephalitozoon hellem ATCC 50604 Complete Genome.</title>
        <authorList>
            <person name="Mascarenhas dos Santos A.C."/>
            <person name="Julian A.T."/>
            <person name="Pombert J.-F."/>
        </authorList>
    </citation>
    <scope>NUCLEOTIDE SEQUENCE</scope>
    <source>
        <strain evidence="3">ATCC 50604</strain>
    </source>
</reference>
<dbReference type="EMBL" id="CP075155">
    <property type="protein sequence ID" value="UTX43906.1"/>
    <property type="molecule type" value="Genomic_DNA"/>
</dbReference>
<accession>A0A9Q9C4B2</accession>
<organism evidence="3 4">
    <name type="scientific">Encephalitozoon hellem</name>
    <name type="common">Microsporidian parasite</name>
    <dbReference type="NCBI Taxonomy" id="27973"/>
    <lineage>
        <taxon>Eukaryota</taxon>
        <taxon>Fungi</taxon>
        <taxon>Fungi incertae sedis</taxon>
        <taxon>Microsporidia</taxon>
        <taxon>Unikaryonidae</taxon>
        <taxon>Encephalitozoon</taxon>
    </lineage>
</organism>
<feature type="transmembrane region" description="Helical" evidence="2">
    <location>
        <begin position="129"/>
        <end position="146"/>
    </location>
</feature>
<keyword evidence="2" id="KW-0472">Membrane</keyword>
<feature type="transmembrane region" description="Helical" evidence="2">
    <location>
        <begin position="58"/>
        <end position="78"/>
    </location>
</feature>
<feature type="transmembrane region" description="Helical" evidence="2">
    <location>
        <begin position="29"/>
        <end position="49"/>
    </location>
</feature>
<sequence length="264" mass="29999">MNANTNILEIHLTDEHIKEHRVGLSWKDIMRICAAPISMVLPIIAYLLLDEDTIEHNIFLKFIVVFPPLLYSGIHYLILFNKNRKVQLDSSSTPLSTFLNIVFLLLSATLLLSIIVLTIGEWNEDIKNLFSLVMSPFLVLSTYLLTTSCSFTQSNFQYTATNTVDILLDLLALLFVPVSITVGIVLDVNVVAWMFCFITAPFIIILIRLWRSEVLLFSRYQGNAKLLRAIIPIILLLIAITVCGFLIRALLDTFKGRFQTLHLE</sequence>
<dbReference type="InterPro" id="IPR019081">
    <property type="entry name" value="UPF0328"/>
</dbReference>
<keyword evidence="2" id="KW-1133">Transmembrane helix</keyword>
<feature type="transmembrane region" description="Helical" evidence="2">
    <location>
        <begin position="191"/>
        <end position="210"/>
    </location>
</feature>
<evidence type="ECO:0000256" key="1">
    <source>
        <dbReference type="ARBA" id="ARBA00010346"/>
    </source>
</evidence>
<feature type="transmembrane region" description="Helical" evidence="2">
    <location>
        <begin position="98"/>
        <end position="117"/>
    </location>
</feature>
<feature type="transmembrane region" description="Helical" evidence="2">
    <location>
        <begin position="166"/>
        <end position="186"/>
    </location>
</feature>
<protein>
    <submittedName>
        <fullName evidence="3">DUF2463 domain-containing protein</fullName>
    </submittedName>
</protein>
<proteinExistence type="inferred from homology"/>
<feature type="transmembrane region" description="Helical" evidence="2">
    <location>
        <begin position="230"/>
        <end position="251"/>
    </location>
</feature>
<evidence type="ECO:0000313" key="4">
    <source>
        <dbReference type="Proteomes" id="UP001059546"/>
    </source>
</evidence>
<dbReference type="Proteomes" id="UP001059546">
    <property type="component" value="Chromosome IX"/>
</dbReference>